<dbReference type="InterPro" id="IPR025455">
    <property type="entry name" value="DUF4276"/>
</dbReference>
<proteinExistence type="predicted"/>
<comment type="caution">
    <text evidence="1">The sequence shown here is derived from an EMBL/GenBank/DDBJ whole genome shotgun (WGS) entry which is preliminary data.</text>
</comment>
<organism evidence="1 2">
    <name type="scientific">Streptomyces johnsoniae</name>
    <dbReference type="NCBI Taxonomy" id="3075532"/>
    <lineage>
        <taxon>Bacteria</taxon>
        <taxon>Bacillati</taxon>
        <taxon>Actinomycetota</taxon>
        <taxon>Actinomycetes</taxon>
        <taxon>Kitasatosporales</taxon>
        <taxon>Streptomycetaceae</taxon>
        <taxon>Streptomyces</taxon>
    </lineage>
</organism>
<evidence type="ECO:0000313" key="1">
    <source>
        <dbReference type="EMBL" id="MDT0441599.1"/>
    </source>
</evidence>
<dbReference type="Proteomes" id="UP001183615">
    <property type="component" value="Unassembled WGS sequence"/>
</dbReference>
<name>A0ABU2S1D4_9ACTN</name>
<accession>A0ABU2S1D4</accession>
<reference evidence="2" key="1">
    <citation type="submission" date="2023-07" db="EMBL/GenBank/DDBJ databases">
        <title>30 novel species of actinomycetes from the DSMZ collection.</title>
        <authorList>
            <person name="Nouioui I."/>
        </authorList>
    </citation>
    <scope>NUCLEOTIDE SEQUENCE [LARGE SCALE GENOMIC DNA]</scope>
    <source>
        <strain evidence="2">DSM 41886</strain>
    </source>
</reference>
<evidence type="ECO:0000313" key="2">
    <source>
        <dbReference type="Proteomes" id="UP001183615"/>
    </source>
</evidence>
<dbReference type="EMBL" id="JAVREV010000002">
    <property type="protein sequence ID" value="MDT0441599.1"/>
    <property type="molecule type" value="Genomic_DNA"/>
</dbReference>
<dbReference type="RefSeq" id="WP_311615541.1">
    <property type="nucleotide sequence ID" value="NZ_JAVREV010000002.1"/>
</dbReference>
<protein>
    <submittedName>
        <fullName evidence="1">DUF4276 family protein</fullName>
    </submittedName>
</protein>
<keyword evidence="2" id="KW-1185">Reference proteome</keyword>
<sequence length="208" mass="22602">MLEILLEEPSAEAALRILIPRLVPGAAEHQDFELRKFNGKADLLRKLDGRLRGYSAWAAAAGVRILLLVDRDDDDCADLKKKIDGLAASSGLPVHRGGALWSGGTFRACIACEEIEAWYLGDPAALRKVYSRLPGNFEQRSGFRDVDAVKGGTWEKLEKLLQDAGYFSGGLRKIELAKKLAPHMDLEANSSASFRHFRGAVLGALAGG</sequence>
<dbReference type="Pfam" id="PF14103">
    <property type="entry name" value="DUF4276"/>
    <property type="match status" value="1"/>
</dbReference>
<gene>
    <name evidence="1" type="ORF">RM779_03150</name>
</gene>